<dbReference type="AlphaFoldDB" id="A0A0N5BTG9"/>
<evidence type="ECO:0000313" key="2">
    <source>
        <dbReference type="Proteomes" id="UP000046392"/>
    </source>
</evidence>
<name>A0A0N5BTG9_STREA</name>
<accession>A0A0N5BTG9</accession>
<protein>
    <submittedName>
        <fullName evidence="3">Uncharacterized protein</fullName>
    </submittedName>
</protein>
<feature type="signal peptide" evidence="1">
    <location>
        <begin position="1"/>
        <end position="21"/>
    </location>
</feature>
<dbReference type="Proteomes" id="UP000046392">
    <property type="component" value="Unplaced"/>
</dbReference>
<reference evidence="3" key="1">
    <citation type="submission" date="2017-02" db="UniProtKB">
        <authorList>
            <consortium name="WormBaseParasite"/>
        </authorList>
    </citation>
    <scope>IDENTIFICATION</scope>
</reference>
<evidence type="ECO:0000256" key="1">
    <source>
        <dbReference type="SAM" id="SignalP"/>
    </source>
</evidence>
<evidence type="ECO:0000313" key="3">
    <source>
        <dbReference type="WBParaSite" id="SPAL_0000915200.1"/>
    </source>
</evidence>
<organism evidence="2 3">
    <name type="scientific">Strongyloides papillosus</name>
    <name type="common">Intestinal threadworm</name>
    <dbReference type="NCBI Taxonomy" id="174720"/>
    <lineage>
        <taxon>Eukaryota</taxon>
        <taxon>Metazoa</taxon>
        <taxon>Ecdysozoa</taxon>
        <taxon>Nematoda</taxon>
        <taxon>Chromadorea</taxon>
        <taxon>Rhabditida</taxon>
        <taxon>Tylenchina</taxon>
        <taxon>Panagrolaimomorpha</taxon>
        <taxon>Strongyloidoidea</taxon>
        <taxon>Strongyloididae</taxon>
        <taxon>Strongyloides</taxon>
    </lineage>
</organism>
<dbReference type="WBParaSite" id="SPAL_0000915200.1">
    <property type="protein sequence ID" value="SPAL_0000915200.1"/>
    <property type="gene ID" value="SPAL_0000915200"/>
</dbReference>
<keyword evidence="1" id="KW-0732">Signal</keyword>
<proteinExistence type="predicted"/>
<sequence length="103" mass="12581">MIFFKTISIILLLILLNYVSPDEKYEDNFLFKKDFSNGKRAKDVLSWNWKPFYNTNTKFFDKNLKEGILSKYDPYYLMAEISRKNNELRNKVKYRRPQFFITN</sequence>
<keyword evidence="2" id="KW-1185">Reference proteome</keyword>
<feature type="chain" id="PRO_5005894835" evidence="1">
    <location>
        <begin position="22"/>
        <end position="103"/>
    </location>
</feature>